<organism evidence="1 2">
    <name type="scientific">Helianthus annuus</name>
    <name type="common">Common sunflower</name>
    <dbReference type="NCBI Taxonomy" id="4232"/>
    <lineage>
        <taxon>Eukaryota</taxon>
        <taxon>Viridiplantae</taxon>
        <taxon>Streptophyta</taxon>
        <taxon>Embryophyta</taxon>
        <taxon>Tracheophyta</taxon>
        <taxon>Spermatophyta</taxon>
        <taxon>Magnoliopsida</taxon>
        <taxon>eudicotyledons</taxon>
        <taxon>Gunneridae</taxon>
        <taxon>Pentapetalae</taxon>
        <taxon>asterids</taxon>
        <taxon>campanulids</taxon>
        <taxon>Asterales</taxon>
        <taxon>Asteraceae</taxon>
        <taxon>Asteroideae</taxon>
        <taxon>Heliantheae alliance</taxon>
        <taxon>Heliantheae</taxon>
        <taxon>Helianthus</taxon>
    </lineage>
</organism>
<reference evidence="1" key="2">
    <citation type="submission" date="2020-06" db="EMBL/GenBank/DDBJ databases">
        <title>Helianthus annuus Genome sequencing and assembly Release 2.</title>
        <authorList>
            <person name="Gouzy J."/>
            <person name="Langlade N."/>
            <person name="Munos S."/>
        </authorList>
    </citation>
    <scope>NUCLEOTIDE SEQUENCE</scope>
    <source>
        <tissue evidence="1">Leaves</tissue>
    </source>
</reference>
<accession>A0A9K3HTF7</accession>
<protein>
    <submittedName>
        <fullName evidence="1">Uncharacterized protein</fullName>
    </submittedName>
</protein>
<dbReference type="Proteomes" id="UP000215914">
    <property type="component" value="Unassembled WGS sequence"/>
</dbReference>
<dbReference type="AlphaFoldDB" id="A0A9K3HTF7"/>
<proteinExistence type="predicted"/>
<reference evidence="1" key="1">
    <citation type="journal article" date="2017" name="Nature">
        <title>The sunflower genome provides insights into oil metabolism, flowering and Asterid evolution.</title>
        <authorList>
            <person name="Badouin H."/>
            <person name="Gouzy J."/>
            <person name="Grassa C.J."/>
            <person name="Murat F."/>
            <person name="Staton S.E."/>
            <person name="Cottret L."/>
            <person name="Lelandais-Briere C."/>
            <person name="Owens G.L."/>
            <person name="Carrere S."/>
            <person name="Mayjonade B."/>
            <person name="Legrand L."/>
            <person name="Gill N."/>
            <person name="Kane N.C."/>
            <person name="Bowers J.E."/>
            <person name="Hubner S."/>
            <person name="Bellec A."/>
            <person name="Berard A."/>
            <person name="Berges H."/>
            <person name="Blanchet N."/>
            <person name="Boniface M.C."/>
            <person name="Brunel D."/>
            <person name="Catrice O."/>
            <person name="Chaidir N."/>
            <person name="Claudel C."/>
            <person name="Donnadieu C."/>
            <person name="Faraut T."/>
            <person name="Fievet G."/>
            <person name="Helmstetter N."/>
            <person name="King M."/>
            <person name="Knapp S.J."/>
            <person name="Lai Z."/>
            <person name="Le Paslier M.C."/>
            <person name="Lippi Y."/>
            <person name="Lorenzon L."/>
            <person name="Mandel J.R."/>
            <person name="Marage G."/>
            <person name="Marchand G."/>
            <person name="Marquand E."/>
            <person name="Bret-Mestries E."/>
            <person name="Morien E."/>
            <person name="Nambeesan S."/>
            <person name="Nguyen T."/>
            <person name="Pegot-Espagnet P."/>
            <person name="Pouilly N."/>
            <person name="Raftis F."/>
            <person name="Sallet E."/>
            <person name="Schiex T."/>
            <person name="Thomas J."/>
            <person name="Vandecasteele C."/>
            <person name="Vares D."/>
            <person name="Vear F."/>
            <person name="Vautrin S."/>
            <person name="Crespi M."/>
            <person name="Mangin B."/>
            <person name="Burke J.M."/>
            <person name="Salse J."/>
            <person name="Munos S."/>
            <person name="Vincourt P."/>
            <person name="Rieseberg L.H."/>
            <person name="Langlade N.B."/>
        </authorList>
    </citation>
    <scope>NUCLEOTIDE SEQUENCE</scope>
    <source>
        <tissue evidence="1">Leaves</tissue>
    </source>
</reference>
<gene>
    <name evidence="1" type="ORF">HanXRQr2_Chr11g0515061</name>
</gene>
<name>A0A9K3HTF7_HELAN</name>
<comment type="caution">
    <text evidence="1">The sequence shown here is derived from an EMBL/GenBank/DDBJ whole genome shotgun (WGS) entry which is preliminary data.</text>
</comment>
<dbReference type="Gramene" id="mRNA:HanXRQr2_Chr11g0515061">
    <property type="protein sequence ID" value="CDS:HanXRQr2_Chr11g0515061.1"/>
    <property type="gene ID" value="HanXRQr2_Chr11g0515061"/>
</dbReference>
<evidence type="ECO:0000313" key="1">
    <source>
        <dbReference type="EMBL" id="KAF5784049.1"/>
    </source>
</evidence>
<evidence type="ECO:0000313" key="2">
    <source>
        <dbReference type="Proteomes" id="UP000215914"/>
    </source>
</evidence>
<dbReference type="EMBL" id="MNCJ02000326">
    <property type="protein sequence ID" value="KAF5784049.1"/>
    <property type="molecule type" value="Genomic_DNA"/>
</dbReference>
<sequence>MLLLKHTCLTIFLHFFALVVTYRLAARKFYTEKSTLTGLKLNFLFEHILHIFFKMHPHPHPPPHLIA</sequence>
<keyword evidence="2" id="KW-1185">Reference proteome</keyword>